<evidence type="ECO:0000313" key="3">
    <source>
        <dbReference type="Proteomes" id="UP001519654"/>
    </source>
</evidence>
<name>A0ABS5YL85_9ACTN</name>
<protein>
    <submittedName>
        <fullName evidence="2">GerMN domain-containing protein</fullName>
    </submittedName>
</protein>
<feature type="domain" description="GerMN" evidence="1">
    <location>
        <begin position="74"/>
        <end position="159"/>
    </location>
</feature>
<organism evidence="2 3">
    <name type="scientific">Paractinoplanes bogorensis</name>
    <dbReference type="NCBI Taxonomy" id="1610840"/>
    <lineage>
        <taxon>Bacteria</taxon>
        <taxon>Bacillati</taxon>
        <taxon>Actinomycetota</taxon>
        <taxon>Actinomycetes</taxon>
        <taxon>Micromonosporales</taxon>
        <taxon>Micromonosporaceae</taxon>
        <taxon>Paractinoplanes</taxon>
    </lineage>
</organism>
<proteinExistence type="predicted"/>
<keyword evidence="3" id="KW-1185">Reference proteome</keyword>
<dbReference type="InterPro" id="IPR019606">
    <property type="entry name" value="GerMN"/>
</dbReference>
<dbReference type="RefSeq" id="WP_215786465.1">
    <property type="nucleotide sequence ID" value="NZ_JAHKKG010000003.1"/>
</dbReference>
<dbReference type="Pfam" id="PF10646">
    <property type="entry name" value="Germane"/>
    <property type="match status" value="1"/>
</dbReference>
<reference evidence="2 3" key="1">
    <citation type="submission" date="2021-06" db="EMBL/GenBank/DDBJ databases">
        <title>Actinoplanes lichenicola sp. nov., and Actinoplanes ovalisporus sp. nov., isolated from lichen in Thailand.</title>
        <authorList>
            <person name="Saeng-In P."/>
            <person name="Kanchanasin P."/>
            <person name="Yuki M."/>
            <person name="Kudo T."/>
            <person name="Ohkuma M."/>
            <person name="Phongsopitanun W."/>
            <person name="Tanasupawat S."/>
        </authorList>
    </citation>
    <scope>NUCLEOTIDE SEQUENCE [LARGE SCALE GENOMIC DNA]</scope>
    <source>
        <strain evidence="2 3">NBRC 110975</strain>
    </source>
</reference>
<accession>A0ABS5YL85</accession>
<dbReference type="EMBL" id="JAHKKG010000003">
    <property type="protein sequence ID" value="MBU2664163.1"/>
    <property type="molecule type" value="Genomic_DNA"/>
</dbReference>
<dbReference type="Proteomes" id="UP001519654">
    <property type="component" value="Unassembled WGS sequence"/>
</dbReference>
<sequence length="181" mass="19074">MRKSWAVLTAAVVVGGCGVGAQDEPHAVTLPRHALTSPGVGQVEPVGDVAQVLCLVRDGRLVQTVRRTQSYPSAQTQLNSLVSGPNAAERATGLTTTLTGLTLTARGISGAEATVEFPDINPRSDEPTIFAQIVCTLTARPDVAEVSFIRDGQRLEVPRADNTLTNAPLRSSDYAEMLQPG</sequence>
<gene>
    <name evidence="2" type="ORF">KOI35_11730</name>
</gene>
<evidence type="ECO:0000259" key="1">
    <source>
        <dbReference type="SMART" id="SM00909"/>
    </source>
</evidence>
<comment type="caution">
    <text evidence="2">The sequence shown here is derived from an EMBL/GenBank/DDBJ whole genome shotgun (WGS) entry which is preliminary data.</text>
</comment>
<dbReference type="SMART" id="SM00909">
    <property type="entry name" value="Germane"/>
    <property type="match status" value="1"/>
</dbReference>
<dbReference type="PROSITE" id="PS51257">
    <property type="entry name" value="PROKAR_LIPOPROTEIN"/>
    <property type="match status" value="1"/>
</dbReference>
<evidence type="ECO:0000313" key="2">
    <source>
        <dbReference type="EMBL" id="MBU2664163.1"/>
    </source>
</evidence>